<reference evidence="2" key="1">
    <citation type="submission" date="2018-01" db="EMBL/GenBank/DDBJ databases">
        <authorList>
            <person name="Mao J.F."/>
        </authorList>
    </citation>
    <scope>NUCLEOTIDE SEQUENCE</scope>
    <source>
        <strain evidence="2">Huo1</strain>
        <tissue evidence="2">Leaf</tissue>
    </source>
</reference>
<feature type="transmembrane region" description="Helical" evidence="1">
    <location>
        <begin position="16"/>
        <end position="36"/>
    </location>
</feature>
<reference evidence="2" key="2">
    <citation type="submission" date="2020-08" db="EMBL/GenBank/DDBJ databases">
        <title>Plant Genome Project.</title>
        <authorList>
            <person name="Zhang R.-G."/>
        </authorList>
    </citation>
    <scope>NUCLEOTIDE SEQUENCE</scope>
    <source>
        <strain evidence="2">Huo1</strain>
        <tissue evidence="2">Leaf</tissue>
    </source>
</reference>
<keyword evidence="1" id="KW-1133">Transmembrane helix</keyword>
<dbReference type="Proteomes" id="UP000298416">
    <property type="component" value="Unassembled WGS sequence"/>
</dbReference>
<dbReference type="EMBL" id="PNBA02000310">
    <property type="protein sequence ID" value="KAG6384020.1"/>
    <property type="molecule type" value="Genomic_DNA"/>
</dbReference>
<accession>A0A8X8VXA1</accession>
<evidence type="ECO:0000256" key="1">
    <source>
        <dbReference type="SAM" id="Phobius"/>
    </source>
</evidence>
<keyword evidence="1" id="KW-0472">Membrane</keyword>
<evidence type="ECO:0000313" key="3">
    <source>
        <dbReference type="Proteomes" id="UP000298416"/>
    </source>
</evidence>
<name>A0A8X8VXA1_SALSN</name>
<evidence type="ECO:0000313" key="2">
    <source>
        <dbReference type="EMBL" id="KAG6384020.1"/>
    </source>
</evidence>
<protein>
    <submittedName>
        <fullName evidence="2">Uncharacterized protein</fullName>
    </submittedName>
</protein>
<sequence>MLALVAEALLWRDIKLTLTVLALGGLPVLFFCFALYDKKGETDRQNRPNSNCICIQLKSRARAKINLRKKQ</sequence>
<proteinExistence type="predicted"/>
<comment type="caution">
    <text evidence="2">The sequence shown here is derived from an EMBL/GenBank/DDBJ whole genome shotgun (WGS) entry which is preliminary data.</text>
</comment>
<keyword evidence="1" id="KW-0812">Transmembrane</keyword>
<organism evidence="2">
    <name type="scientific">Salvia splendens</name>
    <name type="common">Scarlet sage</name>
    <dbReference type="NCBI Taxonomy" id="180675"/>
    <lineage>
        <taxon>Eukaryota</taxon>
        <taxon>Viridiplantae</taxon>
        <taxon>Streptophyta</taxon>
        <taxon>Embryophyta</taxon>
        <taxon>Tracheophyta</taxon>
        <taxon>Spermatophyta</taxon>
        <taxon>Magnoliopsida</taxon>
        <taxon>eudicotyledons</taxon>
        <taxon>Gunneridae</taxon>
        <taxon>Pentapetalae</taxon>
        <taxon>asterids</taxon>
        <taxon>lamiids</taxon>
        <taxon>Lamiales</taxon>
        <taxon>Lamiaceae</taxon>
        <taxon>Nepetoideae</taxon>
        <taxon>Mentheae</taxon>
        <taxon>Salviinae</taxon>
        <taxon>Salvia</taxon>
        <taxon>Salvia subgen. Calosphace</taxon>
        <taxon>core Calosphace</taxon>
    </lineage>
</organism>
<keyword evidence="3" id="KW-1185">Reference proteome</keyword>
<gene>
    <name evidence="2" type="ORF">SASPL_156185</name>
</gene>
<dbReference type="AlphaFoldDB" id="A0A8X8VXA1"/>